<evidence type="ECO:0000313" key="3">
    <source>
        <dbReference type="Proteomes" id="UP000557717"/>
    </source>
</evidence>
<feature type="coiled-coil region" evidence="1">
    <location>
        <begin position="13"/>
        <end position="40"/>
    </location>
</feature>
<proteinExistence type="predicted"/>
<reference evidence="2 3" key="1">
    <citation type="submission" date="2020-08" db="EMBL/GenBank/DDBJ databases">
        <title>Genomic Encyclopedia of Type Strains, Phase IV (KMG-IV): sequencing the most valuable type-strain genomes for metagenomic binning, comparative biology and taxonomic classification.</title>
        <authorList>
            <person name="Goeker M."/>
        </authorList>
    </citation>
    <scope>NUCLEOTIDE SEQUENCE [LARGE SCALE GENOMIC DNA]</scope>
    <source>
        <strain evidence="2 3">YC6886</strain>
    </source>
</reference>
<keyword evidence="1" id="KW-0175">Coiled coil</keyword>
<evidence type="ECO:0000313" key="2">
    <source>
        <dbReference type="EMBL" id="MBB5353682.1"/>
    </source>
</evidence>
<gene>
    <name evidence="2" type="ORF">HNR46_003943</name>
</gene>
<accession>A0A840V6T3</accession>
<evidence type="ECO:0000256" key="1">
    <source>
        <dbReference type="SAM" id="Coils"/>
    </source>
</evidence>
<dbReference type="Proteomes" id="UP000557717">
    <property type="component" value="Unassembled WGS sequence"/>
</dbReference>
<keyword evidence="3" id="KW-1185">Reference proteome</keyword>
<dbReference type="AlphaFoldDB" id="A0A840V6T3"/>
<comment type="caution">
    <text evidence="2">The sequence shown here is derived from an EMBL/GenBank/DDBJ whole genome shotgun (WGS) entry which is preliminary data.</text>
</comment>
<organism evidence="2 3">
    <name type="scientific">Haloferula luteola</name>
    <dbReference type="NCBI Taxonomy" id="595692"/>
    <lineage>
        <taxon>Bacteria</taxon>
        <taxon>Pseudomonadati</taxon>
        <taxon>Verrucomicrobiota</taxon>
        <taxon>Verrucomicrobiia</taxon>
        <taxon>Verrucomicrobiales</taxon>
        <taxon>Verrucomicrobiaceae</taxon>
        <taxon>Haloferula</taxon>
    </lineage>
</organism>
<protein>
    <submittedName>
        <fullName evidence="2">Uncharacterized protein</fullName>
    </submittedName>
</protein>
<name>A0A840V6T3_9BACT</name>
<dbReference type="EMBL" id="JACHFD010000032">
    <property type="protein sequence ID" value="MBB5353682.1"/>
    <property type="molecule type" value="Genomic_DNA"/>
</dbReference>
<dbReference type="RefSeq" id="WP_281375619.1">
    <property type="nucleotide sequence ID" value="NZ_JACHFD010000032.1"/>
</dbReference>
<sequence length="41" mass="4697">MADGIRRRESRAAVALNTEILRLEKDLDKLRADFVQVKDAL</sequence>